<proteinExistence type="predicted"/>
<sequence>MAEMGRMLMWIGAMLFVIGLIFAFAGRIPGLGHLPGDIVYRRGNFTLYAPLGTMILLSILLTVVLNLVARWMR</sequence>
<dbReference type="InterPro" id="IPR021320">
    <property type="entry name" value="DUF2905"/>
</dbReference>
<evidence type="ECO:0000256" key="1">
    <source>
        <dbReference type="SAM" id="Phobius"/>
    </source>
</evidence>
<dbReference type="PANTHER" id="PTHR36443">
    <property type="entry name" value="BSR5223 PROTEIN"/>
    <property type="match status" value="1"/>
</dbReference>
<dbReference type="FunCoup" id="A0A540VFX7">
    <property type="interactions" value="21"/>
</dbReference>
<feature type="transmembrane region" description="Helical" evidence="1">
    <location>
        <begin position="45"/>
        <end position="69"/>
    </location>
</feature>
<dbReference type="InParanoid" id="A0A540VFX7"/>
<accession>A0A540VFX7</accession>
<keyword evidence="1" id="KW-0472">Membrane</keyword>
<feature type="transmembrane region" description="Helical" evidence="1">
    <location>
        <begin position="7"/>
        <end position="25"/>
    </location>
</feature>
<dbReference type="PANTHER" id="PTHR36443:SF1">
    <property type="entry name" value="BSR5223 PROTEIN"/>
    <property type="match status" value="1"/>
</dbReference>
<reference evidence="2 3" key="1">
    <citation type="submission" date="2019-06" db="EMBL/GenBank/DDBJ databases">
        <title>Genome sequence of Litorilinea aerophila BAA-2444.</title>
        <authorList>
            <person name="Maclea K.S."/>
            <person name="Maurais E.G."/>
            <person name="Iannazzi L.C."/>
        </authorList>
    </citation>
    <scope>NUCLEOTIDE SEQUENCE [LARGE SCALE GENOMIC DNA]</scope>
    <source>
        <strain evidence="2 3">ATCC BAA-2444</strain>
    </source>
</reference>
<dbReference type="AlphaFoldDB" id="A0A540VFX7"/>
<dbReference type="RefSeq" id="WP_141610201.1">
    <property type="nucleotide sequence ID" value="NZ_VIGC02000012.1"/>
</dbReference>
<dbReference type="Proteomes" id="UP000317371">
    <property type="component" value="Unassembled WGS sequence"/>
</dbReference>
<protein>
    <submittedName>
        <fullName evidence="2">DUF2905 domain-containing protein</fullName>
    </submittedName>
</protein>
<dbReference type="Pfam" id="PF11146">
    <property type="entry name" value="DUF2905"/>
    <property type="match status" value="1"/>
</dbReference>
<name>A0A540VFX7_9CHLR</name>
<gene>
    <name evidence="2" type="ORF">FKZ61_11115</name>
</gene>
<organism evidence="2 3">
    <name type="scientific">Litorilinea aerophila</name>
    <dbReference type="NCBI Taxonomy" id="1204385"/>
    <lineage>
        <taxon>Bacteria</taxon>
        <taxon>Bacillati</taxon>
        <taxon>Chloroflexota</taxon>
        <taxon>Caldilineae</taxon>
        <taxon>Caldilineales</taxon>
        <taxon>Caldilineaceae</taxon>
        <taxon>Litorilinea</taxon>
    </lineage>
</organism>
<keyword evidence="1" id="KW-0812">Transmembrane</keyword>
<keyword evidence="1" id="KW-1133">Transmembrane helix</keyword>
<dbReference type="OrthoDB" id="9811610at2"/>
<evidence type="ECO:0000313" key="3">
    <source>
        <dbReference type="Proteomes" id="UP000317371"/>
    </source>
</evidence>
<dbReference type="EMBL" id="VIGC01000012">
    <property type="protein sequence ID" value="TQE95666.1"/>
    <property type="molecule type" value="Genomic_DNA"/>
</dbReference>
<comment type="caution">
    <text evidence="2">The sequence shown here is derived from an EMBL/GenBank/DDBJ whole genome shotgun (WGS) entry which is preliminary data.</text>
</comment>
<evidence type="ECO:0000313" key="2">
    <source>
        <dbReference type="EMBL" id="TQE95666.1"/>
    </source>
</evidence>
<keyword evidence="3" id="KW-1185">Reference proteome</keyword>